<keyword evidence="6" id="KW-1133">Transmembrane helix</keyword>
<feature type="region of interest" description="Disordered" evidence="8">
    <location>
        <begin position="1"/>
        <end position="20"/>
    </location>
</feature>
<proteinExistence type="predicted"/>
<keyword evidence="5" id="KW-0862">Zinc</keyword>
<evidence type="ECO:0000256" key="8">
    <source>
        <dbReference type="SAM" id="MobiDB-lite"/>
    </source>
</evidence>
<reference evidence="9 10" key="1">
    <citation type="journal article" date="2023" name="Hortic Res">
        <title>Pangenome of water caltrop reveals structural variations and asymmetric subgenome divergence after allopolyploidization.</title>
        <authorList>
            <person name="Zhang X."/>
            <person name="Chen Y."/>
            <person name="Wang L."/>
            <person name="Yuan Y."/>
            <person name="Fang M."/>
            <person name="Shi L."/>
            <person name="Lu R."/>
            <person name="Comes H.P."/>
            <person name="Ma Y."/>
            <person name="Chen Y."/>
            <person name="Huang G."/>
            <person name="Zhou Y."/>
            <person name="Zheng Z."/>
            <person name="Qiu Y."/>
        </authorList>
    </citation>
    <scope>NUCLEOTIDE SEQUENCE [LARGE SCALE GENOMIC DNA]</scope>
    <source>
        <strain evidence="9">F231</strain>
    </source>
</reference>
<evidence type="ECO:0000256" key="6">
    <source>
        <dbReference type="ARBA" id="ARBA00022989"/>
    </source>
</evidence>
<gene>
    <name evidence="9" type="ORF">SAY86_018218</name>
</gene>
<dbReference type="GO" id="GO:0008270">
    <property type="term" value="F:zinc ion binding"/>
    <property type="evidence" value="ECO:0007669"/>
    <property type="project" value="UniProtKB-KW"/>
</dbReference>
<feature type="compositionally biased region" description="Polar residues" evidence="8">
    <location>
        <begin position="147"/>
        <end position="161"/>
    </location>
</feature>
<dbReference type="InterPro" id="IPR051653">
    <property type="entry name" value="E3_ligase_sorting_rcpt"/>
</dbReference>
<dbReference type="PANTHER" id="PTHR47168">
    <property type="entry name" value="RING ZINC FINGER DOMAIN SUPERFAMILY PROTEIN-RELATED"/>
    <property type="match status" value="1"/>
</dbReference>
<evidence type="ECO:0000256" key="2">
    <source>
        <dbReference type="ARBA" id="ARBA00022692"/>
    </source>
</evidence>
<protein>
    <submittedName>
        <fullName evidence="9">Uncharacterized protein</fullName>
    </submittedName>
</protein>
<evidence type="ECO:0000256" key="5">
    <source>
        <dbReference type="ARBA" id="ARBA00022833"/>
    </source>
</evidence>
<evidence type="ECO:0000256" key="1">
    <source>
        <dbReference type="ARBA" id="ARBA00004167"/>
    </source>
</evidence>
<evidence type="ECO:0000256" key="3">
    <source>
        <dbReference type="ARBA" id="ARBA00022723"/>
    </source>
</evidence>
<keyword evidence="7" id="KW-0472">Membrane</keyword>
<keyword evidence="10" id="KW-1185">Reference proteome</keyword>
<evidence type="ECO:0000313" key="9">
    <source>
        <dbReference type="EMBL" id="KAK4783850.1"/>
    </source>
</evidence>
<keyword evidence="4" id="KW-0863">Zinc-finger</keyword>
<evidence type="ECO:0000256" key="4">
    <source>
        <dbReference type="ARBA" id="ARBA00022771"/>
    </source>
</evidence>
<dbReference type="Proteomes" id="UP001346149">
    <property type="component" value="Unassembled WGS sequence"/>
</dbReference>
<feature type="compositionally biased region" description="Low complexity" evidence="8">
    <location>
        <begin position="1"/>
        <end position="17"/>
    </location>
</feature>
<dbReference type="EMBL" id="JAXQNO010000014">
    <property type="protein sequence ID" value="KAK4783850.1"/>
    <property type="molecule type" value="Genomic_DNA"/>
</dbReference>
<dbReference type="PANTHER" id="PTHR47168:SF3">
    <property type="entry name" value="RING-TYPE DOMAIN-CONTAINING PROTEIN"/>
    <property type="match status" value="1"/>
</dbReference>
<comment type="subcellular location">
    <subcellularLocation>
        <location evidence="1">Membrane</location>
        <topology evidence="1">Single-pass membrane protein</topology>
    </subcellularLocation>
</comment>
<evidence type="ECO:0000256" key="7">
    <source>
        <dbReference type="ARBA" id="ARBA00023136"/>
    </source>
</evidence>
<dbReference type="AlphaFoldDB" id="A0AAN7LML7"/>
<organism evidence="9 10">
    <name type="scientific">Trapa natans</name>
    <name type="common">Water chestnut</name>
    <dbReference type="NCBI Taxonomy" id="22666"/>
    <lineage>
        <taxon>Eukaryota</taxon>
        <taxon>Viridiplantae</taxon>
        <taxon>Streptophyta</taxon>
        <taxon>Embryophyta</taxon>
        <taxon>Tracheophyta</taxon>
        <taxon>Spermatophyta</taxon>
        <taxon>Magnoliopsida</taxon>
        <taxon>eudicotyledons</taxon>
        <taxon>Gunneridae</taxon>
        <taxon>Pentapetalae</taxon>
        <taxon>rosids</taxon>
        <taxon>malvids</taxon>
        <taxon>Myrtales</taxon>
        <taxon>Lythraceae</taxon>
        <taxon>Trapa</taxon>
    </lineage>
</organism>
<keyword evidence="3" id="KW-0479">Metal-binding</keyword>
<dbReference type="GO" id="GO:0016020">
    <property type="term" value="C:membrane"/>
    <property type="evidence" value="ECO:0007669"/>
    <property type="project" value="UniProtKB-SubCell"/>
</dbReference>
<keyword evidence="2" id="KW-0812">Transmembrane</keyword>
<accession>A0AAN7LML7</accession>
<evidence type="ECO:0000313" key="10">
    <source>
        <dbReference type="Proteomes" id="UP001346149"/>
    </source>
</evidence>
<sequence length="469" mass="50679">MGSSNSRITSPSPSASPIVNRKKARKLSSLFCGCSSSHAPFEMEDYPDEFLANPSELCDDPLFSEVLKSKEEVCLISSTDAGGLVSSADEAANLSITFDSDPRANLEQDARDYEVSNLGDHLLESGELVPPLVSLSSTNGLDRDDNTTASSAWNDELQPSETVPMPMSPNGIAVNSSGDLGLSRVSEVYAENDDVNSEVGNIENQGAESRAIFCSSGSSTSGEFDFLTLPNSAGGDSSTELIPLRSEFPIFDREQDAEPEGVVELDVVSVSSDPLSSLAADTASQEARRNGRISFRDVFSGHISRANNDSYSSDLTFSAPEDYQASQERWLFGGGRLERPSDWRRRRRFEGCPENFFELLAEIGFHWCSYGTGSTVASKSMVGRILPVHWDSTQMVLDEIHRQPMPFSLSMGPIVAPESVVDSLPLKSYENIDPAGSKDGAEQVCPLCRGDVCQGFIETSASSSEVTYS</sequence>
<comment type="caution">
    <text evidence="9">The sequence shown here is derived from an EMBL/GenBank/DDBJ whole genome shotgun (WGS) entry which is preliminary data.</text>
</comment>
<name>A0AAN7LML7_TRANT</name>
<feature type="region of interest" description="Disordered" evidence="8">
    <location>
        <begin position="135"/>
        <end position="166"/>
    </location>
</feature>